<sequence length="377" mass="42951">MIRRSLRLCNKRRRTYVLLPLDLQIEILSRLPSKSVVRFMLVSKSWQEIILSKSFIRLRSLTQPQRFLLALHDEDDQTGRVSCSFFSSSSLSLSSPTISTTFLSRITFPLRRASNTSCYVNGLINMGEIICNPCTGKTISLPKLVKTTAASRPRLAIRFFGYDPVDNQYKVLCITPKGHGTPRFNHYQIFTLGAKPKIWRFIDCGIPHSILCNGLCIDGSVYYFAATDTGMMCLVRFDLNSEKFNIYARVSEELKALYFHNNSSRALINYHGKVAIAVQPFHSVPSIDLFVFEAGKQDYKEKSLHNLPQLRLRMKCVINHMGDIIFEPSCSRSEASVFHHDVKGASFTKMKLDLDVNQGRFSCFVGYVESRMLIKAR</sequence>
<dbReference type="Pfam" id="PF00646">
    <property type="entry name" value="F-box"/>
    <property type="match status" value="1"/>
</dbReference>
<name>A0A8X8B498_BRACI</name>
<dbReference type="Proteomes" id="UP000886595">
    <property type="component" value="Unassembled WGS sequence"/>
</dbReference>
<dbReference type="OrthoDB" id="1077548at2759"/>
<protein>
    <recommendedName>
        <fullName evidence="1">F-box domain-containing protein</fullName>
    </recommendedName>
</protein>
<dbReference type="PROSITE" id="PS50181">
    <property type="entry name" value="FBOX"/>
    <property type="match status" value="1"/>
</dbReference>
<evidence type="ECO:0000313" key="3">
    <source>
        <dbReference type="Proteomes" id="UP000886595"/>
    </source>
</evidence>
<dbReference type="PANTHER" id="PTHR31111">
    <property type="entry name" value="BNAA05G37150D PROTEIN-RELATED"/>
    <property type="match status" value="1"/>
</dbReference>
<dbReference type="InterPro" id="IPR001810">
    <property type="entry name" value="F-box_dom"/>
</dbReference>
<dbReference type="EMBL" id="JAAMPC010000003">
    <property type="protein sequence ID" value="KAG2322135.1"/>
    <property type="molecule type" value="Genomic_DNA"/>
</dbReference>
<dbReference type="SUPFAM" id="SSF81383">
    <property type="entry name" value="F-box domain"/>
    <property type="match status" value="1"/>
</dbReference>
<dbReference type="SMART" id="SM00256">
    <property type="entry name" value="FBOX"/>
    <property type="match status" value="1"/>
</dbReference>
<evidence type="ECO:0000259" key="1">
    <source>
        <dbReference type="PROSITE" id="PS50181"/>
    </source>
</evidence>
<feature type="domain" description="F-box" evidence="1">
    <location>
        <begin position="13"/>
        <end position="58"/>
    </location>
</feature>
<dbReference type="InterPro" id="IPR017451">
    <property type="entry name" value="F-box-assoc_interact_dom"/>
</dbReference>
<dbReference type="Pfam" id="PF08268">
    <property type="entry name" value="FBA_3"/>
    <property type="match status" value="1"/>
</dbReference>
<keyword evidence="3" id="KW-1185">Reference proteome</keyword>
<dbReference type="InterPro" id="IPR036047">
    <property type="entry name" value="F-box-like_dom_sf"/>
</dbReference>
<dbReference type="PANTHER" id="PTHR31111:SF73">
    <property type="entry name" value="F-BOX DOMAIN-CONTAINING PROTEIN"/>
    <property type="match status" value="1"/>
</dbReference>
<comment type="caution">
    <text evidence="2">The sequence shown here is derived from an EMBL/GenBank/DDBJ whole genome shotgun (WGS) entry which is preliminary data.</text>
</comment>
<dbReference type="NCBIfam" id="TIGR01640">
    <property type="entry name" value="F_box_assoc_1"/>
    <property type="match status" value="1"/>
</dbReference>
<dbReference type="AlphaFoldDB" id="A0A8X8B498"/>
<organism evidence="2 3">
    <name type="scientific">Brassica carinata</name>
    <name type="common">Ethiopian mustard</name>
    <name type="synonym">Abyssinian cabbage</name>
    <dbReference type="NCBI Taxonomy" id="52824"/>
    <lineage>
        <taxon>Eukaryota</taxon>
        <taxon>Viridiplantae</taxon>
        <taxon>Streptophyta</taxon>
        <taxon>Embryophyta</taxon>
        <taxon>Tracheophyta</taxon>
        <taxon>Spermatophyta</taxon>
        <taxon>Magnoliopsida</taxon>
        <taxon>eudicotyledons</taxon>
        <taxon>Gunneridae</taxon>
        <taxon>Pentapetalae</taxon>
        <taxon>rosids</taxon>
        <taxon>malvids</taxon>
        <taxon>Brassicales</taxon>
        <taxon>Brassicaceae</taxon>
        <taxon>Brassiceae</taxon>
        <taxon>Brassica</taxon>
    </lineage>
</organism>
<dbReference type="InterPro" id="IPR013187">
    <property type="entry name" value="F-box-assoc_dom_typ3"/>
</dbReference>
<proteinExistence type="predicted"/>
<evidence type="ECO:0000313" key="2">
    <source>
        <dbReference type="EMBL" id="KAG2322135.1"/>
    </source>
</evidence>
<gene>
    <name evidence="2" type="ORF">Bca52824_015348</name>
</gene>
<accession>A0A8X8B498</accession>
<dbReference type="Gene3D" id="1.20.1280.50">
    <property type="match status" value="1"/>
</dbReference>
<reference evidence="2 3" key="1">
    <citation type="submission" date="2020-02" db="EMBL/GenBank/DDBJ databases">
        <authorList>
            <person name="Ma Q."/>
            <person name="Huang Y."/>
            <person name="Song X."/>
            <person name="Pei D."/>
        </authorList>
    </citation>
    <scope>NUCLEOTIDE SEQUENCE [LARGE SCALE GENOMIC DNA]</scope>
    <source>
        <strain evidence="2">Sxm20200214</strain>
        <tissue evidence="2">Leaf</tissue>
    </source>
</reference>